<dbReference type="EMBL" id="JXTC01000285">
    <property type="protein sequence ID" value="PON70063.1"/>
    <property type="molecule type" value="Genomic_DNA"/>
</dbReference>
<accession>A0A2P5D9V2</accession>
<keyword evidence="2" id="KW-1185">Reference proteome</keyword>
<dbReference type="InParanoid" id="A0A2P5D9V2"/>
<dbReference type="OrthoDB" id="10288404at2759"/>
<reference evidence="2" key="1">
    <citation type="submission" date="2016-06" db="EMBL/GenBank/DDBJ databases">
        <title>Parallel loss of symbiosis genes in relatives of nitrogen-fixing non-legume Parasponia.</title>
        <authorList>
            <person name="Van Velzen R."/>
            <person name="Holmer R."/>
            <person name="Bu F."/>
            <person name="Rutten L."/>
            <person name="Van Zeijl A."/>
            <person name="Liu W."/>
            <person name="Santuari L."/>
            <person name="Cao Q."/>
            <person name="Sharma T."/>
            <person name="Shen D."/>
            <person name="Roswanjaya Y."/>
            <person name="Wardhani T."/>
            <person name="Kalhor M.S."/>
            <person name="Jansen J."/>
            <person name="Van den Hoogen J."/>
            <person name="Gungor B."/>
            <person name="Hartog M."/>
            <person name="Hontelez J."/>
            <person name="Verver J."/>
            <person name="Yang W.-C."/>
            <person name="Schijlen E."/>
            <person name="Repin R."/>
            <person name="Schilthuizen M."/>
            <person name="Schranz E."/>
            <person name="Heidstra R."/>
            <person name="Miyata K."/>
            <person name="Fedorova E."/>
            <person name="Kohlen W."/>
            <person name="Bisseling T."/>
            <person name="Smit S."/>
            <person name="Geurts R."/>
        </authorList>
    </citation>
    <scope>NUCLEOTIDE SEQUENCE [LARGE SCALE GENOMIC DNA]</scope>
    <source>
        <strain evidence="2">cv. RG33-2</strain>
    </source>
</reference>
<dbReference type="AlphaFoldDB" id="A0A2P5D9V2"/>
<sequence length="96" mass="10658">MLYFYTFTWKGRTLGSDRRVIHSGRPQNGAIKLGPHLDNQTPFFAGRPNGPPRYSSSNFTNKQTAILTSTPVSRLNLAPNRPFLASGITPLEVGKR</sequence>
<protein>
    <submittedName>
        <fullName evidence="1">Uncharacterized protein</fullName>
    </submittedName>
</protein>
<evidence type="ECO:0000313" key="2">
    <source>
        <dbReference type="Proteomes" id="UP000237000"/>
    </source>
</evidence>
<name>A0A2P5D9V2_TREOI</name>
<comment type="caution">
    <text evidence="1">The sequence shown here is derived from an EMBL/GenBank/DDBJ whole genome shotgun (WGS) entry which is preliminary data.</text>
</comment>
<evidence type="ECO:0000313" key="1">
    <source>
        <dbReference type="EMBL" id="PON70063.1"/>
    </source>
</evidence>
<proteinExistence type="predicted"/>
<organism evidence="1 2">
    <name type="scientific">Trema orientale</name>
    <name type="common">Charcoal tree</name>
    <name type="synonym">Celtis orientalis</name>
    <dbReference type="NCBI Taxonomy" id="63057"/>
    <lineage>
        <taxon>Eukaryota</taxon>
        <taxon>Viridiplantae</taxon>
        <taxon>Streptophyta</taxon>
        <taxon>Embryophyta</taxon>
        <taxon>Tracheophyta</taxon>
        <taxon>Spermatophyta</taxon>
        <taxon>Magnoliopsida</taxon>
        <taxon>eudicotyledons</taxon>
        <taxon>Gunneridae</taxon>
        <taxon>Pentapetalae</taxon>
        <taxon>rosids</taxon>
        <taxon>fabids</taxon>
        <taxon>Rosales</taxon>
        <taxon>Cannabaceae</taxon>
        <taxon>Trema</taxon>
    </lineage>
</organism>
<dbReference type="Proteomes" id="UP000237000">
    <property type="component" value="Unassembled WGS sequence"/>
</dbReference>
<gene>
    <name evidence="1" type="ORF">TorRG33x02_258170</name>
</gene>